<keyword evidence="1" id="KW-0732">Signal</keyword>
<evidence type="ECO:0000313" key="3">
    <source>
        <dbReference type="Proteomes" id="UP000198551"/>
    </source>
</evidence>
<name>A0A1C4Y0G2_9ACTN</name>
<feature type="chain" id="PRO_5039626307" description="Ig-like domain-containing protein" evidence="1">
    <location>
        <begin position="21"/>
        <end position="203"/>
    </location>
</feature>
<organism evidence="2 3">
    <name type="scientific">Micromonospora marina</name>
    <dbReference type="NCBI Taxonomy" id="307120"/>
    <lineage>
        <taxon>Bacteria</taxon>
        <taxon>Bacillati</taxon>
        <taxon>Actinomycetota</taxon>
        <taxon>Actinomycetes</taxon>
        <taxon>Micromonosporales</taxon>
        <taxon>Micromonosporaceae</taxon>
        <taxon>Micromonospora</taxon>
    </lineage>
</organism>
<proteinExistence type="predicted"/>
<feature type="signal peptide" evidence="1">
    <location>
        <begin position="1"/>
        <end position="20"/>
    </location>
</feature>
<reference evidence="3" key="1">
    <citation type="submission" date="2016-06" db="EMBL/GenBank/DDBJ databases">
        <authorList>
            <person name="Varghese N."/>
        </authorList>
    </citation>
    <scope>NUCLEOTIDE SEQUENCE [LARGE SCALE GENOMIC DNA]</scope>
    <source>
        <strain evidence="3">DSM 45555</strain>
    </source>
</reference>
<sequence length="203" mass="21527">MFRYPLVTLAVAAFSLPLSAAPVQAAPMPAPATQWSAAIAPTGCTTSTEWVTEGSNYYYGRGKVQCTTGRYKVKIQCRNKQTGVGYVVYGSSAVNAPGTATTTCNTGNVAEKVYPVADPLPTGGATTGCAPWMEWVHEGSNHYYGRGRVQCDTGRYKVKINCRNLQTGATYVVYGTQVVTAPGTATRTCYSGNVAESVEALPQ</sequence>
<gene>
    <name evidence="2" type="ORF">GA0070215_10991</name>
</gene>
<evidence type="ECO:0000313" key="2">
    <source>
        <dbReference type="EMBL" id="SCF14192.1"/>
    </source>
</evidence>
<evidence type="ECO:0000256" key="1">
    <source>
        <dbReference type="SAM" id="SignalP"/>
    </source>
</evidence>
<accession>A0A1C4Y0G2</accession>
<evidence type="ECO:0008006" key="4">
    <source>
        <dbReference type="Google" id="ProtNLM"/>
    </source>
</evidence>
<dbReference type="Proteomes" id="UP000198551">
    <property type="component" value="Unassembled WGS sequence"/>
</dbReference>
<protein>
    <recommendedName>
        <fullName evidence="4">Ig-like domain-containing protein</fullName>
    </recommendedName>
</protein>
<dbReference type="AlphaFoldDB" id="A0A1C4Y0G2"/>
<dbReference type="EMBL" id="FMCV01000009">
    <property type="protein sequence ID" value="SCF14192.1"/>
    <property type="molecule type" value="Genomic_DNA"/>
</dbReference>
<keyword evidence="3" id="KW-1185">Reference proteome</keyword>